<feature type="compositionally biased region" description="Low complexity" evidence="5">
    <location>
        <begin position="13"/>
        <end position="31"/>
    </location>
</feature>
<dbReference type="KEGG" id="acs:100552961"/>
<dbReference type="FunFam" id="3.90.640.10:FF:000007">
    <property type="entry name" value="Actin like 7B"/>
    <property type="match status" value="1"/>
</dbReference>
<dbReference type="GeneID" id="100552961"/>
<keyword evidence="7" id="KW-1185">Reference proteome</keyword>
<dbReference type="eggNOG" id="KOG0676">
    <property type="taxonomic scope" value="Eukaryota"/>
</dbReference>
<evidence type="ECO:0000313" key="6">
    <source>
        <dbReference type="Ensembl" id="ENSACAP00000002637.3"/>
    </source>
</evidence>
<dbReference type="Bgee" id="ENSACAG00000002747">
    <property type="expression patterns" value="Expressed in brain and 2 other cell types or tissues"/>
</dbReference>
<dbReference type="RefSeq" id="XP_003230626.2">
    <property type="nucleotide sequence ID" value="XM_003230578.4"/>
</dbReference>
<reference evidence="6" key="3">
    <citation type="submission" date="2025-09" db="UniProtKB">
        <authorList>
            <consortium name="Ensembl"/>
        </authorList>
    </citation>
    <scope>IDENTIFICATION</scope>
</reference>
<dbReference type="SUPFAM" id="SSF53067">
    <property type="entry name" value="Actin-like ATPase domain"/>
    <property type="match status" value="2"/>
</dbReference>
<dbReference type="Ensembl" id="ENSACAT00000002703.3">
    <property type="protein sequence ID" value="ENSACAP00000002637.3"/>
    <property type="gene ID" value="ENSACAG00000002747.3"/>
</dbReference>
<evidence type="ECO:0000256" key="2">
    <source>
        <dbReference type="ARBA" id="ARBA00006752"/>
    </source>
</evidence>
<accession>H9G6L1</accession>
<gene>
    <name evidence="6" type="primary">LOC100552961</name>
</gene>
<dbReference type="InterPro" id="IPR004000">
    <property type="entry name" value="Actin"/>
</dbReference>
<keyword evidence="3" id="KW-0206">Cytoskeleton</keyword>
<dbReference type="InParanoid" id="H9G6L1"/>
<keyword evidence="3" id="KW-0963">Cytoplasm</keyword>
<evidence type="ECO:0000313" key="7">
    <source>
        <dbReference type="Proteomes" id="UP000001646"/>
    </source>
</evidence>
<dbReference type="AlphaFoldDB" id="H9G6L1"/>
<dbReference type="SMART" id="SM00268">
    <property type="entry name" value="ACTIN"/>
    <property type="match status" value="1"/>
</dbReference>
<dbReference type="InterPro" id="IPR043129">
    <property type="entry name" value="ATPase_NBD"/>
</dbReference>
<reference evidence="6" key="2">
    <citation type="submission" date="2025-08" db="UniProtKB">
        <authorList>
            <consortium name="Ensembl"/>
        </authorList>
    </citation>
    <scope>IDENTIFICATION</scope>
</reference>
<dbReference type="Pfam" id="PF00022">
    <property type="entry name" value="Actin"/>
    <property type="match status" value="1"/>
</dbReference>
<comment type="similarity">
    <text evidence="2 4">Belongs to the actin family.</text>
</comment>
<sequence>MSSRGSPGPPRAKSTGSSRSKSPRSRSGSPGHMRTRTPSPGHGLDHPSGSRASSRERSSVRSRSRTPERGRAVVKTGAVVIDTGTGTCKAGFAGQQTPQVSVGTLVGYPTERSMRSRRNRPDTFVGQQARLEPDLNITLPVRHGIIIDWEAAETLWRHLMTQLNTFPEEHALLMSDPPLCPTTNREKLVEVVFESLNSPAMYVAYQSVLSVYAHGKISGLVVDTGYATTHTVPVHQGYNLPHATERLDVAGSNITCFLMDLLKDKGYYFDDRMLAVVEDIKRKCCYVALDFEAEWSHPKREYSADYHLPDGQVINLGKERFQCPELLFHPPQTPGLSQVGIHGMALRSLRKVPEEVKKDMYENILLCGGSSLFEGLEKRFTHDVMTGVTTNTKVKVAAIPLRQYSVWTGGSVLASLKNFQSCWVKREQYNEHGPYIVHRKCY</sequence>
<dbReference type="STRING" id="28377.ENSACAP00000002637"/>
<organism evidence="6 7">
    <name type="scientific">Anolis carolinensis</name>
    <name type="common">Green anole</name>
    <name type="synonym">American chameleon</name>
    <dbReference type="NCBI Taxonomy" id="28377"/>
    <lineage>
        <taxon>Eukaryota</taxon>
        <taxon>Metazoa</taxon>
        <taxon>Chordata</taxon>
        <taxon>Craniata</taxon>
        <taxon>Vertebrata</taxon>
        <taxon>Euteleostomi</taxon>
        <taxon>Lepidosauria</taxon>
        <taxon>Squamata</taxon>
        <taxon>Bifurcata</taxon>
        <taxon>Unidentata</taxon>
        <taxon>Episquamata</taxon>
        <taxon>Toxicofera</taxon>
        <taxon>Iguania</taxon>
        <taxon>Dactyloidae</taxon>
        <taxon>Anolis</taxon>
    </lineage>
</organism>
<evidence type="ECO:0000256" key="3">
    <source>
        <dbReference type="ARBA" id="ARBA00023212"/>
    </source>
</evidence>
<dbReference type="Gene3D" id="3.30.420.40">
    <property type="match status" value="2"/>
</dbReference>
<dbReference type="PANTHER" id="PTHR11937">
    <property type="entry name" value="ACTIN"/>
    <property type="match status" value="1"/>
</dbReference>
<proteinExistence type="inferred from homology"/>
<reference evidence="6" key="1">
    <citation type="submission" date="2009-12" db="EMBL/GenBank/DDBJ databases">
        <title>The Genome Sequence of Anolis carolinensis (Green Anole Lizard).</title>
        <authorList>
            <consortium name="The Genome Sequencing Platform"/>
            <person name="Di Palma F."/>
            <person name="Alfoldi J."/>
            <person name="Heiman D."/>
            <person name="Young S."/>
            <person name="Grabherr M."/>
            <person name="Johnson J."/>
            <person name="Lander E.S."/>
            <person name="Lindblad-Toh K."/>
        </authorList>
    </citation>
    <scope>NUCLEOTIDE SEQUENCE [LARGE SCALE GENOMIC DNA]</scope>
    <source>
        <strain evidence="6">JBL SC #1</strain>
    </source>
</reference>
<dbReference type="Gene3D" id="3.90.640.10">
    <property type="entry name" value="Actin, Chain A, domain 4"/>
    <property type="match status" value="1"/>
</dbReference>
<dbReference type="PRINTS" id="PR00190">
    <property type="entry name" value="ACTIN"/>
</dbReference>
<feature type="compositionally biased region" description="Basic and acidic residues" evidence="5">
    <location>
        <begin position="53"/>
        <end position="71"/>
    </location>
</feature>
<dbReference type="Proteomes" id="UP000001646">
    <property type="component" value="Unplaced"/>
</dbReference>
<protein>
    <recommendedName>
        <fullName evidence="8">Actin-like protein 9</fullName>
    </recommendedName>
</protein>
<dbReference type="GeneTree" id="ENSGT00940000163012"/>
<comment type="subcellular location">
    <subcellularLocation>
        <location evidence="1">Cytoplasm</location>
        <location evidence="1">Cytoskeleton</location>
    </subcellularLocation>
</comment>
<evidence type="ECO:0008006" key="8">
    <source>
        <dbReference type="Google" id="ProtNLM"/>
    </source>
</evidence>
<dbReference type="GO" id="GO:0015629">
    <property type="term" value="C:actin cytoskeleton"/>
    <property type="evidence" value="ECO:0000318"/>
    <property type="project" value="GO_Central"/>
</dbReference>
<dbReference type="HOGENOM" id="CLU_027965_0_2_1"/>
<dbReference type="FunFam" id="3.30.420.40:FF:000050">
    <property type="entry name" value="Actin, alpha skeletal muscle"/>
    <property type="match status" value="1"/>
</dbReference>
<evidence type="ECO:0000256" key="4">
    <source>
        <dbReference type="RuleBase" id="RU000487"/>
    </source>
</evidence>
<feature type="region of interest" description="Disordered" evidence="5">
    <location>
        <begin position="1"/>
        <end position="76"/>
    </location>
</feature>
<evidence type="ECO:0000256" key="5">
    <source>
        <dbReference type="SAM" id="MobiDB-lite"/>
    </source>
</evidence>
<evidence type="ECO:0000256" key="1">
    <source>
        <dbReference type="ARBA" id="ARBA00004245"/>
    </source>
</evidence>
<name>H9G6L1_ANOCA</name>